<evidence type="ECO:0000259" key="7">
    <source>
        <dbReference type="Pfam" id="PF07715"/>
    </source>
</evidence>
<dbReference type="InterPro" id="IPR036942">
    <property type="entry name" value="Beta-barrel_TonB_sf"/>
</dbReference>
<dbReference type="InterPro" id="IPR012910">
    <property type="entry name" value="Plug_dom"/>
</dbReference>
<evidence type="ECO:0000313" key="9">
    <source>
        <dbReference type="Proteomes" id="UP000321245"/>
    </source>
</evidence>
<keyword evidence="4" id="KW-0798">TonB box</keyword>
<comment type="caution">
    <text evidence="8">The sequence shown here is derived from an EMBL/GenBank/DDBJ whole genome shotgun (WGS) entry which is preliminary data.</text>
</comment>
<proteinExistence type="inferred from homology"/>
<feature type="domain" description="TonB-dependent receptor plug" evidence="7">
    <location>
        <begin position="128"/>
        <end position="215"/>
    </location>
</feature>
<dbReference type="Pfam" id="PF13715">
    <property type="entry name" value="CarbopepD_reg_2"/>
    <property type="match status" value="1"/>
</dbReference>
<dbReference type="AlphaFoldDB" id="A0A511NIE4"/>
<dbReference type="STRING" id="1218108.GCA_000382425_03364"/>
<accession>A0A511NIE4</accession>
<organism evidence="8 9">
    <name type="scientific">Empedobacter brevis NBRC 14943 = ATCC 43319</name>
    <dbReference type="NCBI Taxonomy" id="1218108"/>
    <lineage>
        <taxon>Bacteria</taxon>
        <taxon>Pseudomonadati</taxon>
        <taxon>Bacteroidota</taxon>
        <taxon>Flavobacteriia</taxon>
        <taxon>Flavobacteriales</taxon>
        <taxon>Weeksellaceae</taxon>
        <taxon>Empedobacter</taxon>
    </lineage>
</organism>
<name>A0A511NIE4_9FLAO</name>
<dbReference type="RefSeq" id="WP_019976833.1">
    <property type="nucleotide sequence ID" value="NZ_BJXC01000017.1"/>
</dbReference>
<gene>
    <name evidence="8" type="ORF">EB1_23620</name>
</gene>
<dbReference type="SUPFAM" id="SSF56935">
    <property type="entry name" value="Porins"/>
    <property type="match status" value="1"/>
</dbReference>
<dbReference type="InterPro" id="IPR008969">
    <property type="entry name" value="CarboxyPept-like_regulatory"/>
</dbReference>
<dbReference type="InterPro" id="IPR037066">
    <property type="entry name" value="Plug_dom_sf"/>
</dbReference>
<dbReference type="Pfam" id="PF00593">
    <property type="entry name" value="TonB_dep_Rec_b-barrel"/>
    <property type="match status" value="1"/>
</dbReference>
<dbReference type="SUPFAM" id="SSF49464">
    <property type="entry name" value="Carboxypeptidase regulatory domain-like"/>
    <property type="match status" value="1"/>
</dbReference>
<comment type="subcellular location">
    <subcellularLocation>
        <location evidence="1 4">Cell outer membrane</location>
    </subcellularLocation>
</comment>
<evidence type="ECO:0000256" key="2">
    <source>
        <dbReference type="ARBA" id="ARBA00023136"/>
    </source>
</evidence>
<keyword evidence="9" id="KW-1185">Reference proteome</keyword>
<evidence type="ECO:0000256" key="5">
    <source>
        <dbReference type="SAM" id="SignalP"/>
    </source>
</evidence>
<sequence length="911" mass="102483">MKRNLTLLLLLGSAALFAQTNIKLEGTLFDQKTNQPLSEKTFVVEGLNIQAKTNEKGYYEISIPDDVYQIDVKVDGYQTITKTLTEETNLNMYLQPEDFKDGKIDLSTAVVTGVRSKSAESNLLNMQKKSTEIVERIGAAQLIKQGVSDVATAVTKASGTIKQEGTGIIFVRGLGDRFNSTTLNGFSIPSDDPENKNIDLGIFKTNMVDYISLEKSFYPRMVGDFAGANIDIVSKEYTGKPYVRVGLSSSVNLQTINNNNFKLQDGPNFWGFKSVDLPTKLNPVKQYAFDTSWDYKRGKNPFNTGFDIEAGGNINIGSQGKLSIYGYVGFDNDYIYREGQENVVSAAGTYMKQLDVERSTYSTSTNGLLNLIYRINPNHKLMFTSNVIHSSDQDFRIFRGYMMDTAENGKGLVQRADNKITTVYANQLFGEHKFENNWIFNLGGAINYIESDRPNRMQNTMFFNDNVGAYTLTINSPGDNHRYFDELMGFDYQGKMDVSKKWDRLKLTAGAYGIYKYRSFKATQINLRARNGAQIVDPNNLDGFFNATNFNNGLFELSTFRGLGTSNLSNLLDPLSYETEQKIYSGYVNAEYELSDKFLIQLGLRNDNINLMVDWNTNIGEMVGKVDKNYNKILPSLNIKYSLTDNQNLRFSASKTYTLPLEKEMAPFAYDNVTSTTYGQPKIYPTDNYNAELKWEIFPTREEVFSVTAFGKYIENPISRVNVASASANDLTYVNTGDYGYVYGAEIEFRKNLFNFSNDSKLYTIVNAAVLDSKQQLDFDKVRRETGIATAFTKKEEQMMGAARFSGNVSLGYSANLGGQKKIDAMLVYGYVGKNVFAMGTQERGSQIQKAVNLLDLNVRFNLSDKTSINLYGKNLLNPNYTIQQENKGVNYILEEYNRGIQIGLGFSHTL</sequence>
<feature type="chain" id="PRO_5021893914" evidence="5">
    <location>
        <begin position="19"/>
        <end position="911"/>
    </location>
</feature>
<dbReference type="PANTHER" id="PTHR40980">
    <property type="entry name" value="PLUG DOMAIN-CONTAINING PROTEIN"/>
    <property type="match status" value="1"/>
</dbReference>
<keyword evidence="8" id="KW-0176">Collagen</keyword>
<keyword evidence="5" id="KW-0732">Signal</keyword>
<evidence type="ECO:0000313" key="8">
    <source>
        <dbReference type="EMBL" id="GEM52572.1"/>
    </source>
</evidence>
<feature type="domain" description="TonB-dependent receptor-like beta-barrel" evidence="6">
    <location>
        <begin position="472"/>
        <end position="876"/>
    </location>
</feature>
<evidence type="ECO:0000256" key="3">
    <source>
        <dbReference type="ARBA" id="ARBA00023237"/>
    </source>
</evidence>
<evidence type="ECO:0000259" key="6">
    <source>
        <dbReference type="Pfam" id="PF00593"/>
    </source>
</evidence>
<dbReference type="Gene3D" id="2.170.130.10">
    <property type="entry name" value="TonB-dependent receptor, plug domain"/>
    <property type="match status" value="1"/>
</dbReference>
<keyword evidence="3" id="KW-0998">Cell outer membrane</keyword>
<protein>
    <submittedName>
        <fullName evidence="8">Collagen-binding protein</fullName>
    </submittedName>
</protein>
<dbReference type="GO" id="GO:0009279">
    <property type="term" value="C:cell outer membrane"/>
    <property type="evidence" value="ECO:0007669"/>
    <property type="project" value="UniProtKB-SubCell"/>
</dbReference>
<dbReference type="EMBL" id="BJXC01000017">
    <property type="protein sequence ID" value="GEM52572.1"/>
    <property type="molecule type" value="Genomic_DNA"/>
</dbReference>
<evidence type="ECO:0000256" key="4">
    <source>
        <dbReference type="RuleBase" id="RU003357"/>
    </source>
</evidence>
<dbReference type="InterPro" id="IPR000531">
    <property type="entry name" value="Beta-barrel_TonB"/>
</dbReference>
<dbReference type="Gene3D" id="2.40.170.20">
    <property type="entry name" value="TonB-dependent receptor, beta-barrel domain"/>
    <property type="match status" value="1"/>
</dbReference>
<reference evidence="8 9" key="1">
    <citation type="submission" date="2019-07" db="EMBL/GenBank/DDBJ databases">
        <title>Whole genome shotgun sequence of Empedobacter brevis NBRC 14943.</title>
        <authorList>
            <person name="Hosoyama A."/>
            <person name="Uohara A."/>
            <person name="Ohji S."/>
            <person name="Ichikawa N."/>
        </authorList>
    </citation>
    <scope>NUCLEOTIDE SEQUENCE [LARGE SCALE GENOMIC DNA]</scope>
    <source>
        <strain evidence="8 9">NBRC 14943</strain>
    </source>
</reference>
<dbReference type="PANTHER" id="PTHR40980:SF5">
    <property type="entry name" value="TONB-DEPENDENT RECEPTOR"/>
    <property type="match status" value="1"/>
</dbReference>
<dbReference type="Proteomes" id="UP000321245">
    <property type="component" value="Unassembled WGS sequence"/>
</dbReference>
<dbReference type="Gene3D" id="2.60.40.1120">
    <property type="entry name" value="Carboxypeptidase-like, regulatory domain"/>
    <property type="match status" value="1"/>
</dbReference>
<feature type="signal peptide" evidence="5">
    <location>
        <begin position="1"/>
        <end position="18"/>
    </location>
</feature>
<keyword evidence="2 4" id="KW-0472">Membrane</keyword>
<dbReference type="OrthoDB" id="9768470at2"/>
<comment type="similarity">
    <text evidence="4">Belongs to the TonB-dependent receptor family.</text>
</comment>
<dbReference type="GeneID" id="84651393"/>
<dbReference type="Pfam" id="PF07715">
    <property type="entry name" value="Plug"/>
    <property type="match status" value="1"/>
</dbReference>
<evidence type="ECO:0000256" key="1">
    <source>
        <dbReference type="ARBA" id="ARBA00004442"/>
    </source>
</evidence>